<reference evidence="10 11" key="1">
    <citation type="submission" date="2021-04" db="EMBL/GenBank/DDBJ databases">
        <authorList>
            <person name="Bliznina A."/>
        </authorList>
    </citation>
    <scope>NUCLEOTIDE SEQUENCE [LARGE SCALE GENOMIC DNA]</scope>
</reference>
<dbReference type="Pfam" id="PF10155">
    <property type="entry name" value="CNOT11"/>
    <property type="match status" value="1"/>
</dbReference>
<keyword evidence="11" id="KW-1185">Reference proteome</keyword>
<evidence type="ECO:0000256" key="2">
    <source>
        <dbReference type="ARBA" id="ARBA00004496"/>
    </source>
</evidence>
<dbReference type="Proteomes" id="UP001158576">
    <property type="component" value="Chromosome PAR"/>
</dbReference>
<keyword evidence="7" id="KW-0943">RNA-mediated gene silencing</keyword>
<keyword evidence="9" id="KW-0539">Nucleus</keyword>
<proteinExistence type="inferred from homology"/>
<evidence type="ECO:0000256" key="9">
    <source>
        <dbReference type="ARBA" id="ARBA00023242"/>
    </source>
</evidence>
<evidence type="ECO:0000256" key="6">
    <source>
        <dbReference type="ARBA" id="ARBA00023015"/>
    </source>
</evidence>
<evidence type="ECO:0000256" key="4">
    <source>
        <dbReference type="ARBA" id="ARBA00014872"/>
    </source>
</evidence>
<evidence type="ECO:0000256" key="8">
    <source>
        <dbReference type="ARBA" id="ARBA00023163"/>
    </source>
</evidence>
<evidence type="ECO:0000256" key="5">
    <source>
        <dbReference type="ARBA" id="ARBA00022490"/>
    </source>
</evidence>
<comment type="subcellular location">
    <subcellularLocation>
        <location evidence="2">Cytoplasm</location>
    </subcellularLocation>
    <subcellularLocation>
        <location evidence="1">Nucleus</location>
    </subcellularLocation>
</comment>
<comment type="similarity">
    <text evidence="3">Belongs to the CNOT11 family.</text>
</comment>
<evidence type="ECO:0000256" key="7">
    <source>
        <dbReference type="ARBA" id="ARBA00023158"/>
    </source>
</evidence>
<evidence type="ECO:0000313" key="10">
    <source>
        <dbReference type="EMBL" id="CAG5084454.1"/>
    </source>
</evidence>
<dbReference type="PANTHER" id="PTHR15975">
    <property type="entry name" value="CCR4-NOT TRANSCRIPTION COMPLEX SUBUNIT 11"/>
    <property type="match status" value="1"/>
</dbReference>
<accession>A0ABN7RSH8</accession>
<name>A0ABN7RSH8_OIKDI</name>
<keyword evidence="6" id="KW-0805">Transcription regulation</keyword>
<evidence type="ECO:0000313" key="11">
    <source>
        <dbReference type="Proteomes" id="UP001158576"/>
    </source>
</evidence>
<gene>
    <name evidence="10" type="ORF">OKIOD_LOCUS2203</name>
</gene>
<sequence length="417" mass="47852">MSLTAEELDALLTFTDRCQDGKDSERSIQDLSLSLYTEKLNDHRLVSGLACLLECDLLSRVARVGVIGALGCSKETPFKEIYHRINPVLSNPFEQKLLRNILSGNKDVLQKSPKALLSTELPDVPLPLIEKALGDDSRSALQRAAISSIIPDPERFNVSNQSDEQLRRTTMQMILSEPSFGQRFLRPSQISIPPPVFDYIENELEWMLPNEHYHHTLEWDDEMCVNSKETSEFERLLKFSTERKLDATEEAYLKEAIKKDHRLMESLGFTADLLPQLVEYNPMLTVEFLMTVLEHEDKDEIKKYLHQMTQIPVTLQSLEVVNRLVSQVELPSDFIPYYISRCTKTCEDQKDRSQQGRLVRLVCVFLRALINNSLYDMKDSLSEVQGFCVEFARIREAAALFRLLRKVDSERSATSKS</sequence>
<keyword evidence="5" id="KW-0963">Cytoplasm</keyword>
<dbReference type="EMBL" id="OU015568">
    <property type="protein sequence ID" value="CAG5084454.1"/>
    <property type="molecule type" value="Genomic_DNA"/>
</dbReference>
<dbReference type="PANTHER" id="PTHR15975:SF0">
    <property type="entry name" value="CCR4-NOT TRANSCRIPTION COMPLEX SUBUNIT 11"/>
    <property type="match status" value="1"/>
</dbReference>
<keyword evidence="8" id="KW-0804">Transcription</keyword>
<protein>
    <recommendedName>
        <fullName evidence="4">CCR4-NOT transcription complex subunit 11</fullName>
    </recommendedName>
</protein>
<evidence type="ECO:0000256" key="1">
    <source>
        <dbReference type="ARBA" id="ARBA00004123"/>
    </source>
</evidence>
<dbReference type="InterPro" id="IPR019312">
    <property type="entry name" value="CNOT11"/>
</dbReference>
<evidence type="ECO:0000256" key="3">
    <source>
        <dbReference type="ARBA" id="ARBA00008030"/>
    </source>
</evidence>
<organism evidence="10 11">
    <name type="scientific">Oikopleura dioica</name>
    <name type="common">Tunicate</name>
    <dbReference type="NCBI Taxonomy" id="34765"/>
    <lineage>
        <taxon>Eukaryota</taxon>
        <taxon>Metazoa</taxon>
        <taxon>Chordata</taxon>
        <taxon>Tunicata</taxon>
        <taxon>Appendicularia</taxon>
        <taxon>Copelata</taxon>
        <taxon>Oikopleuridae</taxon>
        <taxon>Oikopleura</taxon>
    </lineage>
</organism>